<evidence type="ECO:0000313" key="10">
    <source>
        <dbReference type="Proteomes" id="UP000030752"/>
    </source>
</evidence>
<dbReference type="AlphaFoldDB" id="W2RUC4"/>
<feature type="region of interest" description="Disordered" evidence="7">
    <location>
        <begin position="51"/>
        <end position="73"/>
    </location>
</feature>
<dbReference type="STRING" id="1220924.W2RUC4"/>
<dbReference type="EMBL" id="KB822720">
    <property type="protein sequence ID" value="ETN40121.1"/>
    <property type="molecule type" value="Genomic_DNA"/>
</dbReference>
<dbReference type="HOGENOM" id="CLU_018540_3_1_1"/>
<comment type="similarity">
    <text evidence="2">Belongs to the ERF4 family.</text>
</comment>
<reference evidence="9 10" key="1">
    <citation type="submission" date="2013-03" db="EMBL/GenBank/DDBJ databases">
        <title>The Genome Sequence of Phialophora europaea CBS 101466.</title>
        <authorList>
            <consortium name="The Broad Institute Genomics Platform"/>
            <person name="Cuomo C."/>
            <person name="de Hoog S."/>
            <person name="Gorbushina A."/>
            <person name="Walker B."/>
            <person name="Young S.K."/>
            <person name="Zeng Q."/>
            <person name="Gargeya S."/>
            <person name="Fitzgerald M."/>
            <person name="Haas B."/>
            <person name="Abouelleil A."/>
            <person name="Allen A.W."/>
            <person name="Alvarado L."/>
            <person name="Arachchi H.M."/>
            <person name="Berlin A.M."/>
            <person name="Chapman S.B."/>
            <person name="Gainer-Dewar J."/>
            <person name="Goldberg J."/>
            <person name="Griggs A."/>
            <person name="Gujja S."/>
            <person name="Hansen M."/>
            <person name="Howarth C."/>
            <person name="Imamovic A."/>
            <person name="Ireland A."/>
            <person name="Larimer J."/>
            <person name="McCowan C."/>
            <person name="Murphy C."/>
            <person name="Pearson M."/>
            <person name="Poon T.W."/>
            <person name="Priest M."/>
            <person name="Roberts A."/>
            <person name="Saif S."/>
            <person name="Shea T."/>
            <person name="Sisk P."/>
            <person name="Sykes S."/>
            <person name="Wortman J."/>
            <person name="Nusbaum C."/>
            <person name="Birren B."/>
        </authorList>
    </citation>
    <scope>NUCLEOTIDE SEQUENCE [LARGE SCALE GENOMIC DNA]</scope>
    <source>
        <strain evidence="9 10">CBS 101466</strain>
    </source>
</reference>
<feature type="compositionally biased region" description="Polar residues" evidence="7">
    <location>
        <begin position="217"/>
        <end position="232"/>
    </location>
</feature>
<dbReference type="GeneID" id="19971735"/>
<dbReference type="GO" id="GO:0031211">
    <property type="term" value="C:endoplasmic reticulum palmitoyltransferase complex"/>
    <property type="evidence" value="ECO:0007669"/>
    <property type="project" value="TreeGrafter"/>
</dbReference>
<feature type="domain" description="Golgin subfamily A member 7/ERF4" evidence="8">
    <location>
        <begin position="328"/>
        <end position="444"/>
    </location>
</feature>
<evidence type="ECO:0000256" key="2">
    <source>
        <dbReference type="ARBA" id="ARBA00007732"/>
    </source>
</evidence>
<evidence type="ECO:0000256" key="5">
    <source>
        <dbReference type="ARBA" id="ARBA00022824"/>
    </source>
</evidence>
<comment type="subunit">
    <text evidence="3">Interacts with ERF2.</text>
</comment>
<protein>
    <recommendedName>
        <fullName evidence="4">Ras modification protein ERF4</fullName>
    </recommendedName>
</protein>
<dbReference type="InterPro" id="IPR051371">
    <property type="entry name" value="Ras_palmitoyltransferase"/>
</dbReference>
<feature type="region of interest" description="Disordered" evidence="7">
    <location>
        <begin position="86"/>
        <end position="133"/>
    </location>
</feature>
<feature type="region of interest" description="Disordered" evidence="7">
    <location>
        <begin position="145"/>
        <end position="304"/>
    </location>
</feature>
<dbReference type="Proteomes" id="UP000030752">
    <property type="component" value="Unassembled WGS sequence"/>
</dbReference>
<evidence type="ECO:0000256" key="1">
    <source>
        <dbReference type="ARBA" id="ARBA00004406"/>
    </source>
</evidence>
<feature type="compositionally biased region" description="Basic and acidic residues" evidence="7">
    <location>
        <begin position="194"/>
        <end position="203"/>
    </location>
</feature>
<evidence type="ECO:0000313" key="9">
    <source>
        <dbReference type="EMBL" id="ETN40121.1"/>
    </source>
</evidence>
<proteinExistence type="inferred from homology"/>
<dbReference type="Pfam" id="PF10256">
    <property type="entry name" value="Erf4"/>
    <property type="match status" value="1"/>
</dbReference>
<dbReference type="VEuPathDB" id="FungiDB:HMPREF1541_04396"/>
<evidence type="ECO:0000256" key="6">
    <source>
        <dbReference type="ARBA" id="ARBA00023136"/>
    </source>
</evidence>
<keyword evidence="6" id="KW-0472">Membrane</keyword>
<dbReference type="OrthoDB" id="5377273at2759"/>
<feature type="compositionally biased region" description="Polar residues" evidence="7">
    <location>
        <begin position="259"/>
        <end position="273"/>
    </location>
</feature>
<evidence type="ECO:0000259" key="8">
    <source>
        <dbReference type="Pfam" id="PF10256"/>
    </source>
</evidence>
<sequence length="471" mass="52850">MLLSCWPNEALELYLHILSQRALEKQPVRDQDIDPVAIEDSQLQHLAPALQPQDTPPAAQSPPSITQIQSQSSRRRSFLEALLARQQRRGQRRNNRAATQRVLNPINYVPRPTPVSIDRQTHLPPGAEPGTGEVHTLLSLPEQRRSRQYSQEGDLVEHSPQLSSAAGSRTSIGLPPNQRRTSGLGSGSHLPAMTDEKLNEPEQAHLGGGRYDDLEGQQAQSNAPSRLASQYGISPHDQPSQPPRRVSSSRSLRHFRSQGSLRSHPSRTNTTNLDDAPPLPPPPQTTGYPSAEDGDVDEELAWGPSHPCFPHLNPHVPISSPEYTTTRVIRIKRDWMVVGDLAPTFSNIYPEILDPLMNEQEFRYIVRHINATLVQAFDPYSTYNWLDGILGFVTGWFWEDFRPTGVKGSLKELEAWMDSWNREQGSREGIKLISLRRTGYMNLDIQIPDPQVRMVGDDDGLEQEPEPPAER</sequence>
<evidence type="ECO:0000256" key="3">
    <source>
        <dbReference type="ARBA" id="ARBA00011396"/>
    </source>
</evidence>
<dbReference type="InParanoid" id="W2RUC4"/>
<dbReference type="PANTHER" id="PTHR13254">
    <property type="entry name" value="GOLGI AUTOANTIGEN, GOLGIN SUBFAMILY A, 7"/>
    <property type="match status" value="1"/>
</dbReference>
<dbReference type="InterPro" id="IPR019383">
    <property type="entry name" value="Golgin_A_7/ERF4"/>
</dbReference>
<evidence type="ECO:0000256" key="7">
    <source>
        <dbReference type="SAM" id="MobiDB-lite"/>
    </source>
</evidence>
<feature type="compositionally biased region" description="Basic residues" evidence="7">
    <location>
        <begin position="86"/>
        <end position="95"/>
    </location>
</feature>
<accession>W2RUC4</accession>
<dbReference type="PANTHER" id="PTHR13254:SF0">
    <property type="entry name" value="GOLGIN SUBFAMILY A MEMBER 7_ERF4 DOMAIN-CONTAINING PROTEIN"/>
    <property type="match status" value="1"/>
</dbReference>
<evidence type="ECO:0000256" key="4">
    <source>
        <dbReference type="ARBA" id="ARBA00018463"/>
    </source>
</evidence>
<keyword evidence="10" id="KW-1185">Reference proteome</keyword>
<dbReference type="GO" id="GO:0005789">
    <property type="term" value="C:endoplasmic reticulum membrane"/>
    <property type="evidence" value="ECO:0007669"/>
    <property type="project" value="UniProtKB-SubCell"/>
</dbReference>
<dbReference type="GO" id="GO:0006612">
    <property type="term" value="P:protein targeting to membrane"/>
    <property type="evidence" value="ECO:0007669"/>
    <property type="project" value="TreeGrafter"/>
</dbReference>
<organism evidence="9 10">
    <name type="scientific">Cyphellophora europaea (strain CBS 101466)</name>
    <name type="common">Phialophora europaea</name>
    <dbReference type="NCBI Taxonomy" id="1220924"/>
    <lineage>
        <taxon>Eukaryota</taxon>
        <taxon>Fungi</taxon>
        <taxon>Dikarya</taxon>
        <taxon>Ascomycota</taxon>
        <taxon>Pezizomycotina</taxon>
        <taxon>Eurotiomycetes</taxon>
        <taxon>Chaetothyriomycetidae</taxon>
        <taxon>Chaetothyriales</taxon>
        <taxon>Cyphellophoraceae</taxon>
        <taxon>Cyphellophora</taxon>
    </lineage>
</organism>
<comment type="subcellular location">
    <subcellularLocation>
        <location evidence="1">Endoplasmic reticulum membrane</location>
        <topology evidence="1">Peripheral membrane protein</topology>
    </subcellularLocation>
</comment>
<dbReference type="RefSeq" id="XP_008716964.1">
    <property type="nucleotide sequence ID" value="XM_008718742.1"/>
</dbReference>
<feature type="compositionally biased region" description="Low complexity" evidence="7">
    <location>
        <begin position="61"/>
        <end position="72"/>
    </location>
</feature>
<dbReference type="eggNOG" id="ENOG502S30T">
    <property type="taxonomic scope" value="Eukaryota"/>
</dbReference>
<gene>
    <name evidence="9" type="ORF">HMPREF1541_04396</name>
</gene>
<keyword evidence="5" id="KW-0256">Endoplasmic reticulum</keyword>
<name>W2RUC4_CYPE1</name>
<feature type="compositionally biased region" description="Polar residues" evidence="7">
    <location>
        <begin position="160"/>
        <end position="171"/>
    </location>
</feature>